<dbReference type="RefSeq" id="XP_022091728.1">
    <property type="nucleotide sequence ID" value="XM_022236036.1"/>
</dbReference>
<dbReference type="GeneID" id="110979885"/>
<comment type="subcellular location">
    <subcellularLocation>
        <location evidence="1">Cell membrane</location>
        <topology evidence="1">Multi-pass membrane protein</topology>
    </subcellularLocation>
    <subcellularLocation>
        <location evidence="7">Membrane</location>
        <topology evidence="7">Multi-pass membrane protein</topology>
    </subcellularLocation>
</comment>
<dbReference type="Proteomes" id="UP000694845">
    <property type="component" value="Unplaced"/>
</dbReference>
<dbReference type="KEGG" id="aplc:110979885"/>
<feature type="transmembrane region" description="Helical" evidence="7">
    <location>
        <begin position="241"/>
        <end position="265"/>
    </location>
</feature>
<evidence type="ECO:0000313" key="9">
    <source>
        <dbReference type="Proteomes" id="UP000694845"/>
    </source>
</evidence>
<feature type="transmembrane region" description="Helical" evidence="7">
    <location>
        <begin position="48"/>
        <end position="68"/>
    </location>
</feature>
<evidence type="ECO:0000256" key="1">
    <source>
        <dbReference type="ARBA" id="ARBA00004651"/>
    </source>
</evidence>
<name>A0A8B7YEQ4_ACAPL</name>
<feature type="region of interest" description="Disordered" evidence="8">
    <location>
        <begin position="1"/>
        <end position="22"/>
    </location>
</feature>
<keyword evidence="4 7" id="KW-0812">Transmembrane</keyword>
<sequence>MDDEQVKDTGKESPLRIQNNDLDETLPPCKECERHFFSRTNTFNVFDGAVVLISMVTFAADIVTDGLAASQYFVYGEPGWGCLTLSFTLVPSIIIQLFSARWYLADEDMTGWRWVFHCCLLGPIERYLTVFETGLEARRSRDPLDFERLHHQQSDVSMLRLFESFLESAPQVVLQLYIMVATNDENLFTGIACIVSLISLCWAMVAYNRAHRRVRADKNSVSIAGAALQTIWRIGMISSRVVALVLFASAFRAYTFLVVGIHWLAMVAWVYLQQTDFCDSWLEERLFNCVVATVYIFCFFNLKEGNTRYRISIFYLVVAVENVALLLLWHHFGMLEDWYTFLGFTVVFGGFIIGVTTMILYYKYFHPRGAISFCNSAPRDKNDICQHGKSNRLSTLGHRHDNLDAEIFRRSRTPSPQNSPHDEQAGHCLEGPYPDMAVTPHKYSPPKTNPDCLDWRTVPPLRSKSLSCLLSTEKECLNGRQFSQGTRSLQCLEETGRPSKLSSFPPQKCPESCTCSFQAYELSGFATDLADRFDRCKELALAESLLSDESKLSLYSARPGAAVNQTPCRACLNLGNSQLKPIASVGNRFRSRSQPSTPSVTHWSSPAYYEIHQYPHPAVHLATSTEAHHPPTPQNAVIPESTDNAMEISRASADLPPMPSFIDSPQTAGKLNAYEIQKIYDQILEREPLPRVSKRQLKFDKDLEDCHVNCQGGPISNFSEAFQNCPGAVDKARQPKSQFGKDAALNITKCNQLLDAKLKASARTDEHKKKPFKCKLQRAEKPEHDESESFPDIYCEQLITSEAKQPENERRLSECVSNVADLPCDSAPDSEDYRHFMQQTNPGACPELGTLSPEVLEPNQIPQQAGVNVSALAGPPSPRGHVVPNLGGSHSTVACFRRLSMQDVAENDTLVNIPVVSKISHKVQGGENITPDPITGPTDETDIYPFNQTSDRRSVCPKNLCQVSTVGNLKEEDCENRMNAEPACVIENAPSSPSLSPCPFEPIGTNGNKSNHLSPTQTTREPKPLEDSTFAGDSRKNGQHFKKAQRSVLLASGNKNPPPAPLPVPSSPRGASPKGHKARLGQTGACLSLDVPIARSGQGKENNSPLTPLSARLALLSPTPNPSPALKKPPRKSLGRIPTNLVADKVALFNN</sequence>
<feature type="transmembrane region" description="Helical" evidence="7">
    <location>
        <begin position="80"/>
        <end position="104"/>
    </location>
</feature>
<dbReference type="PANTHER" id="PTHR16024:SF28">
    <property type="entry name" value="XK-RELATED PROTEIN"/>
    <property type="match status" value="1"/>
</dbReference>
<keyword evidence="9" id="KW-1185">Reference proteome</keyword>
<gene>
    <name evidence="10" type="primary">LOC110979885</name>
</gene>
<evidence type="ECO:0000256" key="3">
    <source>
        <dbReference type="ARBA" id="ARBA00022475"/>
    </source>
</evidence>
<dbReference type="InterPro" id="IPR018629">
    <property type="entry name" value="XK-rel"/>
</dbReference>
<evidence type="ECO:0000256" key="6">
    <source>
        <dbReference type="ARBA" id="ARBA00023136"/>
    </source>
</evidence>
<feature type="compositionally biased region" description="Pro residues" evidence="8">
    <location>
        <begin position="1056"/>
        <end position="1066"/>
    </location>
</feature>
<keyword evidence="3" id="KW-1003">Cell membrane</keyword>
<feature type="region of interest" description="Disordered" evidence="8">
    <location>
        <begin position="1115"/>
        <end position="1136"/>
    </location>
</feature>
<feature type="region of interest" description="Disordered" evidence="8">
    <location>
        <begin position="411"/>
        <end position="430"/>
    </location>
</feature>
<evidence type="ECO:0000256" key="4">
    <source>
        <dbReference type="ARBA" id="ARBA00022692"/>
    </source>
</evidence>
<feature type="transmembrane region" description="Helical" evidence="7">
    <location>
        <begin position="338"/>
        <end position="362"/>
    </location>
</feature>
<evidence type="ECO:0000256" key="7">
    <source>
        <dbReference type="RuleBase" id="RU910716"/>
    </source>
</evidence>
<dbReference type="OrthoDB" id="6356248at2759"/>
<dbReference type="AlphaFoldDB" id="A0A8B7YEQ4"/>
<feature type="region of interest" description="Disordered" evidence="8">
    <location>
        <begin position="990"/>
        <end position="1080"/>
    </location>
</feature>
<accession>A0A8B7YEQ4</accession>
<dbReference type="GO" id="GO:0005886">
    <property type="term" value="C:plasma membrane"/>
    <property type="evidence" value="ECO:0007669"/>
    <property type="project" value="UniProtKB-SubCell"/>
</dbReference>
<dbReference type="PANTHER" id="PTHR16024">
    <property type="entry name" value="XK-RELATED PROTEIN"/>
    <property type="match status" value="1"/>
</dbReference>
<protein>
    <recommendedName>
        <fullName evidence="7">XK-related protein</fullName>
    </recommendedName>
</protein>
<evidence type="ECO:0000256" key="8">
    <source>
        <dbReference type="SAM" id="MobiDB-lite"/>
    </source>
</evidence>
<evidence type="ECO:0000256" key="2">
    <source>
        <dbReference type="ARBA" id="ARBA00008789"/>
    </source>
</evidence>
<feature type="transmembrane region" description="Helical" evidence="7">
    <location>
        <begin position="314"/>
        <end position="332"/>
    </location>
</feature>
<feature type="transmembrane region" description="Helical" evidence="7">
    <location>
        <begin position="187"/>
        <end position="207"/>
    </location>
</feature>
<keyword evidence="5 7" id="KW-1133">Transmembrane helix</keyword>
<evidence type="ECO:0000256" key="5">
    <source>
        <dbReference type="ARBA" id="ARBA00022989"/>
    </source>
</evidence>
<dbReference type="InterPro" id="IPR050895">
    <property type="entry name" value="XK-related_scramblase"/>
</dbReference>
<organism evidence="9 10">
    <name type="scientific">Acanthaster planci</name>
    <name type="common">Crown-of-thorns starfish</name>
    <dbReference type="NCBI Taxonomy" id="133434"/>
    <lineage>
        <taxon>Eukaryota</taxon>
        <taxon>Metazoa</taxon>
        <taxon>Echinodermata</taxon>
        <taxon>Eleutherozoa</taxon>
        <taxon>Asterozoa</taxon>
        <taxon>Asteroidea</taxon>
        <taxon>Valvatacea</taxon>
        <taxon>Valvatida</taxon>
        <taxon>Acanthasteridae</taxon>
        <taxon>Acanthaster</taxon>
    </lineage>
</organism>
<reference evidence="10" key="1">
    <citation type="submission" date="2025-08" db="UniProtKB">
        <authorList>
            <consortium name="RefSeq"/>
        </authorList>
    </citation>
    <scope>IDENTIFICATION</scope>
</reference>
<evidence type="ECO:0000313" key="10">
    <source>
        <dbReference type="RefSeq" id="XP_022091728.1"/>
    </source>
</evidence>
<proteinExistence type="inferred from homology"/>
<feature type="compositionally biased region" description="Polar residues" evidence="8">
    <location>
        <begin position="1005"/>
        <end position="1019"/>
    </location>
</feature>
<feature type="compositionally biased region" description="Basic and acidic residues" evidence="8">
    <location>
        <begin position="1"/>
        <end position="14"/>
    </location>
</feature>
<keyword evidence="6 7" id="KW-0472">Membrane</keyword>
<comment type="similarity">
    <text evidence="2 7">Belongs to the XK family.</text>
</comment>
<dbReference type="Pfam" id="PF09815">
    <property type="entry name" value="XK-related"/>
    <property type="match status" value="1"/>
</dbReference>